<comment type="subcellular location">
    <subcellularLocation>
        <location evidence="1">Cell membrane</location>
        <topology evidence="1">Lipid-anchor</topology>
        <topology evidence="1">GPI-anchor</topology>
    </subcellularLocation>
</comment>
<feature type="disulfide bond" evidence="11">
    <location>
        <begin position="47"/>
        <end position="53"/>
    </location>
</feature>
<dbReference type="PANTHER" id="PTHR10269">
    <property type="entry name" value="GDNF RECEPTOR ALPHA"/>
    <property type="match status" value="1"/>
</dbReference>
<feature type="disulfide bond" evidence="11">
    <location>
        <begin position="189"/>
        <end position="208"/>
    </location>
</feature>
<dbReference type="Proteomes" id="UP000829720">
    <property type="component" value="Unassembled WGS sequence"/>
</dbReference>
<evidence type="ECO:0000256" key="11">
    <source>
        <dbReference type="PIRSR" id="PIRSR038071-1"/>
    </source>
</evidence>
<evidence type="ECO:0000256" key="3">
    <source>
        <dbReference type="ARBA" id="ARBA00022475"/>
    </source>
</evidence>
<dbReference type="OrthoDB" id="9435188at2759"/>
<evidence type="ECO:0000256" key="8">
    <source>
        <dbReference type="ARBA" id="ARBA00023180"/>
    </source>
</evidence>
<feature type="domain" description="GDNF/GAS1" evidence="14">
    <location>
        <begin position="165"/>
        <end position="249"/>
    </location>
</feature>
<gene>
    <name evidence="15" type="ORF">AGOR_G00011150</name>
</gene>
<dbReference type="GO" id="GO:0038023">
    <property type="term" value="F:signaling receptor activity"/>
    <property type="evidence" value="ECO:0007669"/>
    <property type="project" value="UniProtKB-UniRule"/>
</dbReference>
<keyword evidence="11" id="KW-1015">Disulfide bond</keyword>
<keyword evidence="8 12" id="KW-0325">Glycoprotein</keyword>
<protein>
    <recommendedName>
        <fullName evidence="10">GDNF family receptor alpha</fullName>
    </recommendedName>
</protein>
<reference evidence="15" key="1">
    <citation type="submission" date="2021-01" db="EMBL/GenBank/DDBJ databases">
        <authorList>
            <person name="Zahm M."/>
            <person name="Roques C."/>
            <person name="Cabau C."/>
            <person name="Klopp C."/>
            <person name="Donnadieu C."/>
            <person name="Jouanno E."/>
            <person name="Lampietro C."/>
            <person name="Louis A."/>
            <person name="Herpin A."/>
            <person name="Echchiki A."/>
            <person name="Berthelot C."/>
            <person name="Parey E."/>
            <person name="Roest-Crollius H."/>
            <person name="Braasch I."/>
            <person name="Postlethwait J."/>
            <person name="Bobe J."/>
            <person name="Montfort J."/>
            <person name="Bouchez O."/>
            <person name="Begum T."/>
            <person name="Mejri S."/>
            <person name="Adams A."/>
            <person name="Chen W.-J."/>
            <person name="Guiguen Y."/>
        </authorList>
    </citation>
    <scope>NUCLEOTIDE SEQUENCE</scope>
    <source>
        <tissue evidence="15">Blood</tissue>
    </source>
</reference>
<dbReference type="InterPro" id="IPR003438">
    <property type="entry name" value="GDNF_rcpt"/>
</dbReference>
<evidence type="ECO:0000256" key="12">
    <source>
        <dbReference type="PIRSR" id="PIRSR038071-2"/>
    </source>
</evidence>
<feature type="disulfide bond" evidence="11">
    <location>
        <begin position="165"/>
        <end position="230"/>
    </location>
</feature>
<comment type="caution">
    <text evidence="15">The sequence shown here is derived from an EMBL/GenBank/DDBJ whole genome shotgun (WGS) entry which is preliminary data.</text>
</comment>
<feature type="signal peptide" evidence="10">
    <location>
        <begin position="1"/>
        <end position="22"/>
    </location>
</feature>
<keyword evidence="16" id="KW-1185">Reference proteome</keyword>
<dbReference type="InterPro" id="IPR016017">
    <property type="entry name" value="GDNF/GAS1"/>
</dbReference>
<dbReference type="InterPro" id="IPR017372">
    <property type="entry name" value="Glial_neurotroph_fac_rcpt_a1/2"/>
</dbReference>
<feature type="domain" description="GDNF/GAS1" evidence="14">
    <location>
        <begin position="40"/>
        <end position="116"/>
    </location>
</feature>
<dbReference type="PRINTS" id="PR01316">
    <property type="entry name" value="GDNFRECEPTOR"/>
</dbReference>
<comment type="similarity">
    <text evidence="2 10">Belongs to the GDNFR family.</text>
</comment>
<keyword evidence="3 10" id="KW-1003">Cell membrane</keyword>
<keyword evidence="5 10" id="KW-0732">Signal</keyword>
<dbReference type="PIRSF" id="PIRSF038071">
    <property type="entry name" value="GDNF_family_receptor_alpha"/>
    <property type="match status" value="1"/>
</dbReference>
<proteinExistence type="inferred from homology"/>
<feature type="chain" id="PRO_5035981233" description="GDNF family receptor alpha" evidence="10">
    <location>
        <begin position="23"/>
        <end position="483"/>
    </location>
</feature>
<dbReference type="PANTHER" id="PTHR10269:SF4">
    <property type="entry name" value="GDNF FAMILY RECEPTOR ALPHA-2"/>
    <property type="match status" value="1"/>
</dbReference>
<dbReference type="GO" id="GO:0009897">
    <property type="term" value="C:external side of plasma membrane"/>
    <property type="evidence" value="ECO:0007669"/>
    <property type="project" value="TreeGrafter"/>
</dbReference>
<dbReference type="AlphaFoldDB" id="A0A8T3E7Z7"/>
<dbReference type="GO" id="GO:0043235">
    <property type="term" value="C:receptor complex"/>
    <property type="evidence" value="ECO:0007669"/>
    <property type="project" value="TreeGrafter"/>
</dbReference>
<feature type="disulfide bond" evidence="11">
    <location>
        <begin position="283"/>
        <end position="301"/>
    </location>
</feature>
<dbReference type="GO" id="GO:0007169">
    <property type="term" value="P:cell surface receptor protein tyrosine kinase signaling pathway"/>
    <property type="evidence" value="ECO:0007669"/>
    <property type="project" value="UniProtKB-ARBA"/>
</dbReference>
<keyword evidence="6 10" id="KW-0472">Membrane</keyword>
<feature type="disulfide bond" evidence="11">
    <location>
        <begin position="172"/>
        <end position="178"/>
    </location>
</feature>
<dbReference type="SUPFAM" id="SSF110035">
    <property type="entry name" value="GDNF receptor-like"/>
    <property type="match status" value="1"/>
</dbReference>
<evidence type="ECO:0000259" key="14">
    <source>
        <dbReference type="SMART" id="SM00907"/>
    </source>
</evidence>
<evidence type="ECO:0000256" key="6">
    <source>
        <dbReference type="ARBA" id="ARBA00023136"/>
    </source>
</evidence>
<dbReference type="Pfam" id="PF02351">
    <property type="entry name" value="GDNF"/>
    <property type="match status" value="3"/>
</dbReference>
<organism evidence="15 16">
    <name type="scientific">Albula goreensis</name>
    <dbReference type="NCBI Taxonomy" id="1534307"/>
    <lineage>
        <taxon>Eukaryota</taxon>
        <taxon>Metazoa</taxon>
        <taxon>Chordata</taxon>
        <taxon>Craniata</taxon>
        <taxon>Vertebrata</taxon>
        <taxon>Euteleostomi</taxon>
        <taxon>Actinopterygii</taxon>
        <taxon>Neopterygii</taxon>
        <taxon>Teleostei</taxon>
        <taxon>Albuliformes</taxon>
        <taxon>Albulidae</taxon>
        <taxon>Albula</taxon>
    </lineage>
</organism>
<evidence type="ECO:0000256" key="13">
    <source>
        <dbReference type="SAM" id="MobiDB-lite"/>
    </source>
</evidence>
<evidence type="ECO:0000256" key="5">
    <source>
        <dbReference type="ARBA" id="ARBA00022729"/>
    </source>
</evidence>
<evidence type="ECO:0000313" key="15">
    <source>
        <dbReference type="EMBL" id="KAI1904970.1"/>
    </source>
</evidence>
<dbReference type="EMBL" id="JAERUA010000001">
    <property type="protein sequence ID" value="KAI1904970.1"/>
    <property type="molecule type" value="Genomic_DNA"/>
</dbReference>
<evidence type="ECO:0000256" key="7">
    <source>
        <dbReference type="ARBA" id="ARBA00023170"/>
    </source>
</evidence>
<dbReference type="Gene3D" id="1.10.220.110">
    <property type="entry name" value="GDNF binding domain"/>
    <property type="match status" value="1"/>
</dbReference>
<evidence type="ECO:0000256" key="2">
    <source>
        <dbReference type="ARBA" id="ARBA00005961"/>
    </source>
</evidence>
<keyword evidence="4" id="KW-0336">GPI-anchor</keyword>
<feature type="disulfide bond" evidence="11">
    <location>
        <begin position="266"/>
        <end position="272"/>
    </location>
</feature>
<dbReference type="GO" id="GO:0007399">
    <property type="term" value="P:nervous system development"/>
    <property type="evidence" value="ECO:0007669"/>
    <property type="project" value="TreeGrafter"/>
</dbReference>
<feature type="disulfide bond" evidence="11">
    <location>
        <begin position="333"/>
        <end position="343"/>
    </location>
</feature>
<evidence type="ECO:0000313" key="16">
    <source>
        <dbReference type="Proteomes" id="UP000829720"/>
    </source>
</evidence>
<dbReference type="FunFam" id="1.10.220.110:FF:000001">
    <property type="entry name" value="GDNF family receptor alpha"/>
    <property type="match status" value="1"/>
</dbReference>
<accession>A0A8T3E7Z7</accession>
<evidence type="ECO:0000256" key="4">
    <source>
        <dbReference type="ARBA" id="ARBA00022622"/>
    </source>
</evidence>
<evidence type="ECO:0000256" key="9">
    <source>
        <dbReference type="ARBA" id="ARBA00023288"/>
    </source>
</evidence>
<feature type="disulfide bond" evidence="11">
    <location>
        <begin position="259"/>
        <end position="331"/>
    </location>
</feature>
<name>A0A8T3E7Z7_9TELE</name>
<sequence length="483" mass="54089">MSVWYIFSVVILLGKVVPSITSSPSLTDMGMQGGKVPVDCVRANDLCNQNPQCSYRYRIMRQCRVGKDKAMLASRECQEVLEVLQDSPLYYCHCKRGMKKELQCLQNYWSIHEGLDEDDEFYETSPYEPVTVRHSDVFRLASIISGMDPGKGGHCSDTGRPCNPCLDAAKACNLNDGCKKLRSSYIAICNRDMPTQFPPTDPCNRKRCHKALRHFFDRVPAEFSYRLLFCSCRDQACAERRRQTIVPSCSFEEKDQPNCLDLRRSCRSDPLCRSRLADFQMNCQSSPYSNSNCPNDNYQACLMSYVGLIGSDVTPNYVDANYVNITISLWCTCKGSGNYEDECEAFLRDFRDNHCLRNAIQAFGNGPDTLPKASALPVMPTAGMGLASTSTATPPANTNDVRHNGDPCTLSTCANLKESNQKCNHSNDLVCEDKTPHLRSKLESSRGSPPNMEDEEAERSSATDVHNQAAMIFLSCLWIRLAL</sequence>
<feature type="region of interest" description="Disordered" evidence="13">
    <location>
        <begin position="436"/>
        <end position="463"/>
    </location>
</feature>
<evidence type="ECO:0000256" key="1">
    <source>
        <dbReference type="ARBA" id="ARBA00004609"/>
    </source>
</evidence>
<feature type="domain" description="GDNF/GAS1" evidence="14">
    <location>
        <begin position="259"/>
        <end position="355"/>
    </location>
</feature>
<dbReference type="SMART" id="SM00907">
    <property type="entry name" value="GDNF"/>
    <property type="match status" value="3"/>
</dbReference>
<feature type="disulfide bond" evidence="11">
    <location>
        <begin position="203"/>
        <end position="249"/>
    </location>
</feature>
<feature type="disulfide bond" evidence="11">
    <location>
        <begin position="293"/>
        <end position="355"/>
    </location>
</feature>
<evidence type="ECO:0000256" key="10">
    <source>
        <dbReference type="PIRNR" id="PIRNR038071"/>
    </source>
</evidence>
<feature type="glycosylation site" description="N-linked (GlcNAc...) asparagine" evidence="12">
    <location>
        <position position="424"/>
    </location>
</feature>
<dbReference type="InterPro" id="IPR037193">
    <property type="entry name" value="GDNF_alpha"/>
</dbReference>
<feature type="disulfide bond" evidence="11">
    <location>
        <begin position="232"/>
        <end position="237"/>
    </location>
</feature>
<keyword evidence="9" id="KW-0449">Lipoprotein</keyword>
<keyword evidence="7 10" id="KW-0675">Receptor</keyword>